<keyword evidence="18" id="KW-1185">Reference proteome</keyword>
<evidence type="ECO:0000256" key="4">
    <source>
        <dbReference type="ARBA" id="ARBA00022151"/>
    </source>
</evidence>
<feature type="region of interest" description="Disordered" evidence="15">
    <location>
        <begin position="72"/>
        <end position="92"/>
    </location>
</feature>
<dbReference type="SMART" id="SM00534">
    <property type="entry name" value="MUTSac"/>
    <property type="match status" value="1"/>
</dbReference>
<dbReference type="InterPro" id="IPR027417">
    <property type="entry name" value="P-loop_NTPase"/>
</dbReference>
<proteinExistence type="inferred from homology"/>
<dbReference type="InterPro" id="IPR007861">
    <property type="entry name" value="DNA_mismatch_repair_MutS_clamp"/>
</dbReference>
<dbReference type="GO" id="GO:0006298">
    <property type="term" value="P:mismatch repair"/>
    <property type="evidence" value="ECO:0007669"/>
    <property type="project" value="InterPro"/>
</dbReference>
<dbReference type="Pfam" id="PF05190">
    <property type="entry name" value="MutS_IV"/>
    <property type="match status" value="1"/>
</dbReference>
<dbReference type="EMBL" id="JAEUBE010000183">
    <property type="protein sequence ID" value="KAH3667336.1"/>
    <property type="molecule type" value="Genomic_DNA"/>
</dbReference>
<dbReference type="InterPro" id="IPR007695">
    <property type="entry name" value="DNA_mismatch_repair_MutS-lik_N"/>
</dbReference>
<comment type="subcellular location">
    <subcellularLocation>
        <location evidence="1">Nucleus</location>
    </subcellularLocation>
</comment>
<dbReference type="GeneID" id="70234952"/>
<dbReference type="Gene3D" id="3.40.1170.10">
    <property type="entry name" value="DNA repair protein MutS, domain I"/>
    <property type="match status" value="1"/>
</dbReference>
<dbReference type="SUPFAM" id="SSF53150">
    <property type="entry name" value="DNA repair protein MutS, domain II"/>
    <property type="match status" value="1"/>
</dbReference>
<dbReference type="Gene3D" id="3.30.420.110">
    <property type="entry name" value="MutS, connector domain"/>
    <property type="match status" value="1"/>
</dbReference>
<dbReference type="NCBIfam" id="NF003810">
    <property type="entry name" value="PRK05399.1"/>
    <property type="match status" value="1"/>
</dbReference>
<dbReference type="Gene3D" id="3.40.50.300">
    <property type="entry name" value="P-loop containing nucleotide triphosphate hydrolases"/>
    <property type="match status" value="1"/>
</dbReference>
<evidence type="ECO:0000256" key="7">
    <source>
        <dbReference type="ARBA" id="ARBA00022840"/>
    </source>
</evidence>
<dbReference type="PIRSF" id="PIRSF037677">
    <property type="entry name" value="DNA_mis_repair_Msh6"/>
    <property type="match status" value="1"/>
</dbReference>
<dbReference type="Gene3D" id="1.10.1420.10">
    <property type="match status" value="2"/>
</dbReference>
<dbReference type="GO" id="GO:0140664">
    <property type="term" value="F:ATP-dependent DNA damage sensor activity"/>
    <property type="evidence" value="ECO:0007669"/>
    <property type="project" value="InterPro"/>
</dbReference>
<evidence type="ECO:0000256" key="13">
    <source>
        <dbReference type="ARBA" id="ARBA00029792"/>
    </source>
</evidence>
<dbReference type="RefSeq" id="XP_046062148.1">
    <property type="nucleotide sequence ID" value="XM_046203914.1"/>
</dbReference>
<accession>A0A9P8T616</accession>
<dbReference type="InterPro" id="IPR036187">
    <property type="entry name" value="DNA_mismatch_repair_MutS_sf"/>
</dbReference>
<evidence type="ECO:0000256" key="12">
    <source>
        <dbReference type="ARBA" id="ARBA00025902"/>
    </source>
</evidence>
<dbReference type="GO" id="GO:0005634">
    <property type="term" value="C:nucleus"/>
    <property type="evidence" value="ECO:0007669"/>
    <property type="project" value="UniProtKB-SubCell"/>
</dbReference>
<dbReference type="InterPro" id="IPR017261">
    <property type="entry name" value="DNA_mismatch_repair_MutS/MSH"/>
</dbReference>
<comment type="subunit">
    <text evidence="12">Heterodimer consisting of MSH2-MSH3 (MutS beta). Forms a ternary complex with MutL alpha (MLH1-PMS1).</text>
</comment>
<name>A0A9P8T616_9ASCO</name>
<evidence type="ECO:0000259" key="16">
    <source>
        <dbReference type="PROSITE" id="PS00486"/>
    </source>
</evidence>
<dbReference type="SUPFAM" id="SSF55271">
    <property type="entry name" value="DNA repair protein MutS, domain I"/>
    <property type="match status" value="1"/>
</dbReference>
<reference evidence="17" key="2">
    <citation type="submission" date="2021-01" db="EMBL/GenBank/DDBJ databases">
        <authorList>
            <person name="Schikora-Tamarit M.A."/>
        </authorList>
    </citation>
    <scope>NUCLEOTIDE SEQUENCE</scope>
    <source>
        <strain evidence="17">CBS6075</strain>
    </source>
</reference>
<dbReference type="PANTHER" id="PTHR11361:SF122">
    <property type="entry name" value="DNA MISMATCH REPAIR PROTEIN MSH3"/>
    <property type="match status" value="1"/>
</dbReference>
<dbReference type="Proteomes" id="UP000769157">
    <property type="component" value="Unassembled WGS sequence"/>
</dbReference>
<evidence type="ECO:0000256" key="10">
    <source>
        <dbReference type="ARBA" id="ARBA00023242"/>
    </source>
</evidence>
<dbReference type="GO" id="GO:0005524">
    <property type="term" value="F:ATP binding"/>
    <property type="evidence" value="ECO:0007669"/>
    <property type="project" value="UniProtKB-KW"/>
</dbReference>
<dbReference type="InterPro" id="IPR016151">
    <property type="entry name" value="DNA_mismatch_repair_MutS_N"/>
</dbReference>
<dbReference type="InterPro" id="IPR045076">
    <property type="entry name" value="MutS"/>
</dbReference>
<evidence type="ECO:0000256" key="3">
    <source>
        <dbReference type="ARBA" id="ARBA00019000"/>
    </source>
</evidence>
<feature type="region of interest" description="Disordered" evidence="15">
    <location>
        <begin position="1"/>
        <end position="37"/>
    </location>
</feature>
<dbReference type="InterPro" id="IPR007696">
    <property type="entry name" value="DNA_mismatch_repair_MutS_core"/>
</dbReference>
<evidence type="ECO:0000256" key="2">
    <source>
        <dbReference type="ARBA" id="ARBA00007094"/>
    </source>
</evidence>
<evidence type="ECO:0000256" key="15">
    <source>
        <dbReference type="SAM" id="MobiDB-lite"/>
    </source>
</evidence>
<evidence type="ECO:0000256" key="14">
    <source>
        <dbReference type="RuleBase" id="RU003756"/>
    </source>
</evidence>
<keyword evidence="8 14" id="KW-0238">DNA-binding</keyword>
<keyword evidence="7" id="KW-0067">ATP-binding</keyword>
<reference evidence="17" key="1">
    <citation type="journal article" date="2021" name="Open Biol.">
        <title>Shared evolutionary footprints suggest mitochondrial oxidative damage underlies multiple complex I losses in fungi.</title>
        <authorList>
            <person name="Schikora-Tamarit M.A."/>
            <person name="Marcet-Houben M."/>
            <person name="Nosek J."/>
            <person name="Gabaldon T."/>
        </authorList>
    </citation>
    <scope>NUCLEOTIDE SEQUENCE</scope>
    <source>
        <strain evidence="17">CBS6075</strain>
    </source>
</reference>
<dbReference type="InterPro" id="IPR000432">
    <property type="entry name" value="DNA_mismatch_repair_MutS_C"/>
</dbReference>
<comment type="similarity">
    <text evidence="2">Belongs to the DNA mismatch repair MutS family. MSH3 subfamily.</text>
</comment>
<dbReference type="SUPFAM" id="SSF48334">
    <property type="entry name" value="DNA repair protein MutS, domain III"/>
    <property type="match status" value="1"/>
</dbReference>
<dbReference type="GO" id="GO:0006312">
    <property type="term" value="P:mitotic recombination"/>
    <property type="evidence" value="ECO:0007669"/>
    <property type="project" value="TreeGrafter"/>
</dbReference>
<protein>
    <recommendedName>
        <fullName evidence="3">DNA mismatch repair protein MSH3</fullName>
    </recommendedName>
    <alternativeName>
        <fullName evidence="4">DNA mismatch repair protein msh3</fullName>
    </alternativeName>
    <alternativeName>
        <fullName evidence="13">MutS protein homolog 3</fullName>
    </alternativeName>
</protein>
<dbReference type="InterPro" id="IPR036678">
    <property type="entry name" value="MutS_con_dom_sf"/>
</dbReference>
<dbReference type="Pfam" id="PF05192">
    <property type="entry name" value="MutS_III"/>
    <property type="match status" value="1"/>
</dbReference>
<dbReference type="AlphaFoldDB" id="A0A9P8T616"/>
<feature type="compositionally biased region" description="Low complexity" evidence="15">
    <location>
        <begin position="26"/>
        <end position="37"/>
    </location>
</feature>
<evidence type="ECO:0000256" key="1">
    <source>
        <dbReference type="ARBA" id="ARBA00004123"/>
    </source>
</evidence>
<evidence type="ECO:0000256" key="11">
    <source>
        <dbReference type="ARBA" id="ARBA00025373"/>
    </source>
</evidence>
<dbReference type="Pfam" id="PF01624">
    <property type="entry name" value="MutS_I"/>
    <property type="match status" value="1"/>
</dbReference>
<dbReference type="InterPro" id="IPR007860">
    <property type="entry name" value="DNA_mmatch_repair_MutS_con_dom"/>
</dbReference>
<sequence length="962" mass="108244">MSQQMLSKWVKREPGVSSEQGPPPNSSSNAPAASRAAKPAVASIDAYKYSPAKRDPYRSKYAARMKGYAVGGSKRSASTEEDEDAPKRAKTTKLTPLEQQIYDLKQNNKDKLLAVQVGYKYKFFGQDAQVASQVLNIMFIPGRLFGSGPNELYDKFAYCSIPDVRLHVHLKRLLSAGHKVAIVDQDETAAIKSTTASKNKLFQRKISRVYTSSTYIDDDQTTSGGRFVVALKETGSLISFVAVDVYSSDIVYDEFEDTFVRGELETRLHHLDPSEFLLIGDLSKETAKSLELFKMNTRATSQTLRTETRPVQPYTEVTAVLDANLHNEAFDLVTKLSTGLQTCFSELIAYLGDFSLASVFDLAEKYTHFAQVDRCMILDANTLKNLEIFKNSTNGQETGSLLWMMDHTKTRFGRRELRRWIGRPLTDREAIAERADSVENIVQSYQSIPIESTVRILKDCPDLETALSRVHYGRSKRKEVFLFLRKVNDILQFYGTLPDQLNQYSPHLAGIFRELKQLATVNLKQVRELFAMIHSPSAIDDSSDEHVTRFFNTSFYNHAQIQHHVDSIAAVEQQLQDELKNIRAVIKRPGLNYITNNKEPYLIEVRNTQVATLPKDWVKINGTKSVGRFRSPATAALYKQIQLHTELLLKQCDECFQDFVSKIDEHYLHLNRTIRQLAVLDCLISLGAASSLSQNYSKPQIVDVPCIDLKNSRNPISEHLKASGYIANSFHMSRESGRIAIITGPNMGGKSSFIRQVALCVVMAQVGAFIPADQGSRLSIFTNILTRMGAQDDLIKGESTFQVELSECSTILRQCDSRSLVLMDEVGRGTSTVDGYAIAHAILHYLVADTTPFVLFITHYQNLQTFDRFKEVDNYHMGIQKLGEDILFTYKLSSGASDRSYGINCAKVAGLPQTVLDTASMQSVRFETEWNLKQAYNLAQNYSKLTQQKDYAKLLDLTHELA</sequence>
<dbReference type="OrthoDB" id="121051at2759"/>
<evidence type="ECO:0000256" key="9">
    <source>
        <dbReference type="ARBA" id="ARBA00023204"/>
    </source>
</evidence>
<evidence type="ECO:0000256" key="5">
    <source>
        <dbReference type="ARBA" id="ARBA00022741"/>
    </source>
</evidence>
<evidence type="ECO:0000313" key="18">
    <source>
        <dbReference type="Proteomes" id="UP000769157"/>
    </source>
</evidence>
<keyword evidence="10" id="KW-0539">Nucleus</keyword>
<dbReference type="SMART" id="SM00533">
    <property type="entry name" value="MUTSd"/>
    <property type="match status" value="1"/>
</dbReference>
<comment type="function">
    <text evidence="11">Component of the post-replicative DNA mismatch repair system (MMR). Heterodimerizes with MSH2 to form MutS beta, which binds to DNA mismatches thereby initiating DNA repair. MSH3 provides substrate-binding and substrate specificity to the complex. When bound, the MutS beta heterodimer bends the DNA helix and shields approximately 20 base pairs. Acts mainly to repair insertion-deletion loops (IDLs) from 2 to 13 nucleotides in size, but can also repair base-base and single insertion-deletion mismatches that occur during replication. After mismatch binding, forms a ternary complex with the MutL alpha heterodimer, which is thought to be responsible for directing the downstream MMR events, including strand discrimination, excision, and resynthesis. ATP binding and hydrolysis play a pivotal role in mismatch repair functions.</text>
</comment>
<dbReference type="SUPFAM" id="SSF52540">
    <property type="entry name" value="P-loop containing nucleoside triphosphate hydrolases"/>
    <property type="match status" value="1"/>
</dbReference>
<evidence type="ECO:0000256" key="8">
    <source>
        <dbReference type="ARBA" id="ARBA00023125"/>
    </source>
</evidence>
<dbReference type="GO" id="GO:0030983">
    <property type="term" value="F:mismatched DNA binding"/>
    <property type="evidence" value="ECO:0007669"/>
    <property type="project" value="InterPro"/>
</dbReference>
<dbReference type="Pfam" id="PF00488">
    <property type="entry name" value="MutS_V"/>
    <property type="match status" value="1"/>
</dbReference>
<dbReference type="Pfam" id="PF05188">
    <property type="entry name" value="MutS_II"/>
    <property type="match status" value="1"/>
</dbReference>
<feature type="domain" description="DNA mismatch repair proteins mutS family" evidence="16">
    <location>
        <begin position="819"/>
        <end position="835"/>
    </location>
</feature>
<keyword evidence="5 14" id="KW-0547">Nucleotide-binding</keyword>
<gene>
    <name evidence="17" type="ORF">OGAPHI_002985</name>
</gene>
<organism evidence="17 18">
    <name type="scientific">Ogataea philodendri</name>
    <dbReference type="NCBI Taxonomy" id="1378263"/>
    <lineage>
        <taxon>Eukaryota</taxon>
        <taxon>Fungi</taxon>
        <taxon>Dikarya</taxon>
        <taxon>Ascomycota</taxon>
        <taxon>Saccharomycotina</taxon>
        <taxon>Pichiomycetes</taxon>
        <taxon>Pichiales</taxon>
        <taxon>Pichiaceae</taxon>
        <taxon>Ogataea</taxon>
    </lineage>
</organism>
<evidence type="ECO:0000256" key="6">
    <source>
        <dbReference type="ARBA" id="ARBA00022763"/>
    </source>
</evidence>
<keyword evidence="9 14" id="KW-0234">DNA repair</keyword>
<keyword evidence="6 14" id="KW-0227">DNA damage</keyword>
<comment type="caution">
    <text evidence="17">The sequence shown here is derived from an EMBL/GenBank/DDBJ whole genome shotgun (WGS) entry which is preliminary data.</text>
</comment>
<evidence type="ECO:0000313" key="17">
    <source>
        <dbReference type="EMBL" id="KAH3667336.1"/>
    </source>
</evidence>
<dbReference type="PROSITE" id="PS00486">
    <property type="entry name" value="DNA_MISMATCH_REPAIR_2"/>
    <property type="match status" value="1"/>
</dbReference>
<dbReference type="PANTHER" id="PTHR11361">
    <property type="entry name" value="DNA MISMATCH REPAIR PROTEIN MUTS FAMILY MEMBER"/>
    <property type="match status" value="1"/>
</dbReference>